<accession>N0E4Z5</accession>
<evidence type="ECO:0000256" key="2">
    <source>
        <dbReference type="ARBA" id="ARBA00004651"/>
    </source>
</evidence>
<dbReference type="EC" id="2.7.13.3" evidence="3"/>
<dbReference type="Pfam" id="PF00512">
    <property type="entry name" value="HisKA"/>
    <property type="match status" value="1"/>
</dbReference>
<dbReference type="GO" id="GO:0005886">
    <property type="term" value="C:plasma membrane"/>
    <property type="evidence" value="ECO:0007669"/>
    <property type="project" value="UniProtKB-SubCell"/>
</dbReference>
<keyword evidence="10" id="KW-0812">Transmembrane</keyword>
<keyword evidence="10" id="KW-1133">Transmembrane helix</keyword>
<dbReference type="InterPro" id="IPR005467">
    <property type="entry name" value="His_kinase_dom"/>
</dbReference>
<evidence type="ECO:0000256" key="4">
    <source>
        <dbReference type="ARBA" id="ARBA00022475"/>
    </source>
</evidence>
<proteinExistence type="predicted"/>
<comment type="subcellular location">
    <subcellularLocation>
        <location evidence="2">Cell membrane</location>
        <topology evidence="2">Multi-pass membrane protein</topology>
    </subcellularLocation>
</comment>
<keyword evidence="4" id="KW-1003">Cell membrane</keyword>
<reference evidence="12 13" key="1">
    <citation type="journal article" date="2013" name="ISME J.">
        <title>A metabolic model for members of the genus Tetrasphaera involved in enhanced biological phosphorus removal.</title>
        <authorList>
            <person name="Kristiansen R."/>
            <person name="Nguyen H.T.T."/>
            <person name="Saunders A.M."/>
            <person name="Nielsen J.L."/>
            <person name="Wimmer R."/>
            <person name="Le V.Q."/>
            <person name="McIlroy S.J."/>
            <person name="Petrovski S."/>
            <person name="Seviour R.J."/>
            <person name="Calteau A."/>
            <person name="Nielsen K.L."/>
            <person name="Nielsen P.H."/>
        </authorList>
    </citation>
    <scope>NUCLEOTIDE SEQUENCE [LARGE SCALE GENOMIC DNA]</scope>
    <source>
        <strain evidence="12 13">Lp2</strain>
    </source>
</reference>
<dbReference type="STRING" id="1193181.BN10_520075"/>
<dbReference type="CDD" id="cd00082">
    <property type="entry name" value="HisKA"/>
    <property type="match status" value="1"/>
</dbReference>
<feature type="transmembrane region" description="Helical" evidence="10">
    <location>
        <begin position="12"/>
        <end position="33"/>
    </location>
</feature>
<dbReference type="Proteomes" id="UP000013167">
    <property type="component" value="Unassembled WGS sequence"/>
</dbReference>
<protein>
    <recommendedName>
        <fullName evidence="3">histidine kinase</fullName>
        <ecNumber evidence="3">2.7.13.3</ecNumber>
    </recommendedName>
</protein>
<evidence type="ECO:0000256" key="6">
    <source>
        <dbReference type="ARBA" id="ARBA00022679"/>
    </source>
</evidence>
<keyword evidence="10" id="KW-0472">Membrane</keyword>
<dbReference type="InterPro" id="IPR004358">
    <property type="entry name" value="Sig_transdc_His_kin-like_C"/>
</dbReference>
<keyword evidence="13" id="KW-1185">Reference proteome</keyword>
<sequence length="334" mass="34918">MLRQLRRSVGRVVGLTALCVFAPLLLAVGLWGLRGGSPITVAPMAAIAFLSALTVTLAAVATVVGFLEVRGLTARIVPALGRLADLTDRIDEGVHHRESPPTGIPEIDELTAALSRGTALASKRLAAERTFAADASHQLRTPLTALLMRLEEISSTENLDVVAEESHIAIAQVERLSSVVDDLLARSRSGADRPPSVSLDSVLAALQREWQPTYAVRRRAIHITGARGLRVLGAPGPLSQIFSTLLENSLAHGAGTVTVEARRSGPSVIVEVRDEGAGIDPALAPHIFERSVSSRGSGLGLGLARDLASAQGGRLELVSASGAEFALFLSGAAD</sequence>
<evidence type="ECO:0000256" key="9">
    <source>
        <dbReference type="ARBA" id="ARBA00023026"/>
    </source>
</evidence>
<keyword evidence="8" id="KW-0902">Two-component regulatory system</keyword>
<evidence type="ECO:0000313" key="12">
    <source>
        <dbReference type="EMBL" id="CCH70174.1"/>
    </source>
</evidence>
<dbReference type="AlphaFoldDB" id="N0E4Z5"/>
<dbReference type="EMBL" id="CAIZ01000122">
    <property type="protein sequence ID" value="CCH70174.1"/>
    <property type="molecule type" value="Genomic_DNA"/>
</dbReference>
<dbReference type="Gene3D" id="1.10.287.130">
    <property type="match status" value="1"/>
</dbReference>
<gene>
    <name evidence="12" type="ORF">BN10_520075</name>
</gene>
<dbReference type="eggNOG" id="COG0642">
    <property type="taxonomic scope" value="Bacteria"/>
</dbReference>
<dbReference type="SUPFAM" id="SSF55874">
    <property type="entry name" value="ATPase domain of HSP90 chaperone/DNA topoisomerase II/histidine kinase"/>
    <property type="match status" value="1"/>
</dbReference>
<evidence type="ECO:0000256" key="5">
    <source>
        <dbReference type="ARBA" id="ARBA00022553"/>
    </source>
</evidence>
<dbReference type="SUPFAM" id="SSF47384">
    <property type="entry name" value="Homodimeric domain of signal transducing histidine kinase"/>
    <property type="match status" value="1"/>
</dbReference>
<comment type="catalytic activity">
    <reaction evidence="1">
        <text>ATP + protein L-histidine = ADP + protein N-phospho-L-histidine.</text>
        <dbReference type="EC" id="2.7.13.3"/>
    </reaction>
</comment>
<dbReference type="PANTHER" id="PTHR44936:SF9">
    <property type="entry name" value="SENSOR PROTEIN CREC"/>
    <property type="match status" value="1"/>
</dbReference>
<dbReference type="PROSITE" id="PS50109">
    <property type="entry name" value="HIS_KIN"/>
    <property type="match status" value="1"/>
</dbReference>
<evidence type="ECO:0000256" key="3">
    <source>
        <dbReference type="ARBA" id="ARBA00012438"/>
    </source>
</evidence>
<dbReference type="Pfam" id="PF02518">
    <property type="entry name" value="HATPase_c"/>
    <property type="match status" value="1"/>
</dbReference>
<dbReference type="InterPro" id="IPR036890">
    <property type="entry name" value="HATPase_C_sf"/>
</dbReference>
<evidence type="ECO:0000259" key="11">
    <source>
        <dbReference type="PROSITE" id="PS50109"/>
    </source>
</evidence>
<feature type="transmembrane region" description="Helical" evidence="10">
    <location>
        <begin position="45"/>
        <end position="67"/>
    </location>
</feature>
<dbReference type="InterPro" id="IPR036097">
    <property type="entry name" value="HisK_dim/P_sf"/>
</dbReference>
<dbReference type="InterPro" id="IPR050980">
    <property type="entry name" value="2C_sensor_his_kinase"/>
</dbReference>
<dbReference type="SMART" id="SM00387">
    <property type="entry name" value="HATPase_c"/>
    <property type="match status" value="1"/>
</dbReference>
<keyword evidence="5" id="KW-0597">Phosphoprotein</keyword>
<dbReference type="PANTHER" id="PTHR44936">
    <property type="entry name" value="SENSOR PROTEIN CREC"/>
    <property type="match status" value="1"/>
</dbReference>
<dbReference type="GO" id="GO:0000155">
    <property type="term" value="F:phosphorelay sensor kinase activity"/>
    <property type="evidence" value="ECO:0007669"/>
    <property type="project" value="InterPro"/>
</dbReference>
<evidence type="ECO:0000256" key="10">
    <source>
        <dbReference type="SAM" id="Phobius"/>
    </source>
</evidence>
<dbReference type="HOGENOM" id="CLU_000445_89_28_11"/>
<dbReference type="Gene3D" id="3.30.565.10">
    <property type="entry name" value="Histidine kinase-like ATPase, C-terminal domain"/>
    <property type="match status" value="1"/>
</dbReference>
<evidence type="ECO:0000256" key="8">
    <source>
        <dbReference type="ARBA" id="ARBA00023012"/>
    </source>
</evidence>
<evidence type="ECO:0000256" key="1">
    <source>
        <dbReference type="ARBA" id="ARBA00000085"/>
    </source>
</evidence>
<keyword evidence="6" id="KW-0808">Transferase</keyword>
<dbReference type="InterPro" id="IPR003661">
    <property type="entry name" value="HisK_dim/P_dom"/>
</dbReference>
<comment type="caution">
    <text evidence="12">The sequence shown here is derived from an EMBL/GenBank/DDBJ whole genome shotgun (WGS) entry which is preliminary data.</text>
</comment>
<feature type="domain" description="Histidine kinase" evidence="11">
    <location>
        <begin position="134"/>
        <end position="333"/>
    </location>
</feature>
<name>N0E4Z5_9MICO</name>
<keyword evidence="9" id="KW-0843">Virulence</keyword>
<evidence type="ECO:0000256" key="7">
    <source>
        <dbReference type="ARBA" id="ARBA00022777"/>
    </source>
</evidence>
<organism evidence="12 13">
    <name type="scientific">Phycicoccus elongatus Lp2</name>
    <dbReference type="NCBI Taxonomy" id="1193181"/>
    <lineage>
        <taxon>Bacteria</taxon>
        <taxon>Bacillati</taxon>
        <taxon>Actinomycetota</taxon>
        <taxon>Actinomycetes</taxon>
        <taxon>Micrococcales</taxon>
        <taxon>Intrasporangiaceae</taxon>
        <taxon>Phycicoccus</taxon>
    </lineage>
</organism>
<dbReference type="PRINTS" id="PR00344">
    <property type="entry name" value="BCTRLSENSOR"/>
</dbReference>
<dbReference type="InterPro" id="IPR003594">
    <property type="entry name" value="HATPase_dom"/>
</dbReference>
<dbReference type="SMART" id="SM00388">
    <property type="entry name" value="HisKA"/>
    <property type="match status" value="1"/>
</dbReference>
<keyword evidence="7 12" id="KW-0418">Kinase</keyword>
<evidence type="ECO:0000313" key="13">
    <source>
        <dbReference type="Proteomes" id="UP000013167"/>
    </source>
</evidence>